<evidence type="ECO:0000313" key="1">
    <source>
        <dbReference type="EMBL" id="ERT07243.1"/>
    </source>
</evidence>
<sequence length="60" mass="6746">MILPGNKLIIGDISCQDFEQILGDLGEHRVSKLAYHSGILEIRVILPEHEKAKVFISNFV</sequence>
<dbReference type="EMBL" id="AUZM01000024">
    <property type="protein sequence ID" value="ERT07243.1"/>
    <property type="molecule type" value="Genomic_DNA"/>
</dbReference>
<dbReference type="AlphaFoldDB" id="U7QH68"/>
<reference evidence="1 2" key="1">
    <citation type="journal article" date="2013" name="Front. Microbiol.">
        <title>Comparative genomic analyses of the cyanobacterium, Lyngbya aestuarii BL J, a powerful hydrogen producer.</title>
        <authorList>
            <person name="Kothari A."/>
            <person name="Vaughn M."/>
            <person name="Garcia-Pichel F."/>
        </authorList>
    </citation>
    <scope>NUCLEOTIDE SEQUENCE [LARGE SCALE GENOMIC DNA]</scope>
    <source>
        <strain evidence="1 2">BL J</strain>
    </source>
</reference>
<name>U7QH68_9CYAN</name>
<proteinExistence type="predicted"/>
<gene>
    <name evidence="1" type="ORF">M595_2795</name>
</gene>
<protein>
    <submittedName>
        <fullName evidence="1">Uncharacterized protein</fullName>
    </submittedName>
</protein>
<organism evidence="1 2">
    <name type="scientific">Lyngbya aestuarii BL J</name>
    <dbReference type="NCBI Taxonomy" id="1348334"/>
    <lineage>
        <taxon>Bacteria</taxon>
        <taxon>Bacillati</taxon>
        <taxon>Cyanobacteriota</taxon>
        <taxon>Cyanophyceae</taxon>
        <taxon>Oscillatoriophycideae</taxon>
        <taxon>Oscillatoriales</taxon>
        <taxon>Microcoleaceae</taxon>
        <taxon>Lyngbya</taxon>
    </lineage>
</organism>
<dbReference type="Proteomes" id="UP000017127">
    <property type="component" value="Unassembled WGS sequence"/>
</dbReference>
<comment type="caution">
    <text evidence="1">The sequence shown here is derived from an EMBL/GenBank/DDBJ whole genome shotgun (WGS) entry which is preliminary data.</text>
</comment>
<accession>U7QH68</accession>
<evidence type="ECO:0000313" key="2">
    <source>
        <dbReference type="Proteomes" id="UP000017127"/>
    </source>
</evidence>
<keyword evidence="2" id="KW-1185">Reference proteome</keyword>